<keyword evidence="4 8" id="KW-0812">Transmembrane</keyword>
<proteinExistence type="inferred from homology"/>
<keyword evidence="3" id="KW-1003">Cell membrane</keyword>
<evidence type="ECO:0000256" key="3">
    <source>
        <dbReference type="ARBA" id="ARBA00022475"/>
    </source>
</evidence>
<keyword evidence="11" id="KW-1185">Reference proteome</keyword>
<evidence type="ECO:0000256" key="6">
    <source>
        <dbReference type="ARBA" id="ARBA00023136"/>
    </source>
</evidence>
<dbReference type="InterPro" id="IPR023090">
    <property type="entry name" value="UPF0702_alpha/beta_dom_sf"/>
</dbReference>
<feature type="transmembrane region" description="Helical" evidence="8">
    <location>
        <begin position="6"/>
        <end position="25"/>
    </location>
</feature>
<dbReference type="GO" id="GO:0005886">
    <property type="term" value="C:plasma membrane"/>
    <property type="evidence" value="ECO:0007669"/>
    <property type="project" value="UniProtKB-SubCell"/>
</dbReference>
<dbReference type="Pfam" id="PF04239">
    <property type="entry name" value="DUF421"/>
    <property type="match status" value="1"/>
</dbReference>
<dbReference type="Gene3D" id="3.30.240.20">
    <property type="entry name" value="bsu07140 like domains"/>
    <property type="match status" value="2"/>
</dbReference>
<dbReference type="PANTHER" id="PTHR34582">
    <property type="entry name" value="UPF0702 TRANSMEMBRANE PROTEIN YCAP"/>
    <property type="match status" value="1"/>
</dbReference>
<gene>
    <name evidence="10" type="ORF">SAMN06295960_0070</name>
</gene>
<keyword evidence="5 8" id="KW-1133">Transmembrane helix</keyword>
<feature type="region of interest" description="Disordered" evidence="7">
    <location>
        <begin position="172"/>
        <end position="215"/>
    </location>
</feature>
<protein>
    <recommendedName>
        <fullName evidence="9">YetF C-terminal domain-containing protein</fullName>
    </recommendedName>
</protein>
<evidence type="ECO:0000256" key="4">
    <source>
        <dbReference type="ARBA" id="ARBA00022692"/>
    </source>
</evidence>
<dbReference type="AlphaFoldDB" id="A0A1X7I271"/>
<feature type="compositionally biased region" description="Low complexity" evidence="7">
    <location>
        <begin position="191"/>
        <end position="213"/>
    </location>
</feature>
<keyword evidence="6 8" id="KW-0472">Membrane</keyword>
<dbReference type="STRING" id="1852522.SAMN06295960_0070"/>
<evidence type="ECO:0000313" key="10">
    <source>
        <dbReference type="EMBL" id="SMG08468.1"/>
    </source>
</evidence>
<dbReference type="InterPro" id="IPR007353">
    <property type="entry name" value="DUF421"/>
</dbReference>
<feature type="transmembrane region" description="Helical" evidence="8">
    <location>
        <begin position="63"/>
        <end position="80"/>
    </location>
</feature>
<evidence type="ECO:0000256" key="5">
    <source>
        <dbReference type="ARBA" id="ARBA00022989"/>
    </source>
</evidence>
<evidence type="ECO:0000313" key="11">
    <source>
        <dbReference type="Proteomes" id="UP000193834"/>
    </source>
</evidence>
<dbReference type="EMBL" id="FXAZ01000001">
    <property type="protein sequence ID" value="SMG08468.1"/>
    <property type="molecule type" value="Genomic_DNA"/>
</dbReference>
<evidence type="ECO:0000259" key="9">
    <source>
        <dbReference type="Pfam" id="PF04239"/>
    </source>
</evidence>
<evidence type="ECO:0000256" key="7">
    <source>
        <dbReference type="SAM" id="MobiDB-lite"/>
    </source>
</evidence>
<evidence type="ECO:0000256" key="8">
    <source>
        <dbReference type="SAM" id="Phobius"/>
    </source>
</evidence>
<sequence>MQLWNSIWHTMLMYVLVFAILRIMGKREIGKLSVFDLVISIMIAEIAVFSIEDMNKPLWESVVPILVLVIIQISLAFITLRSRRARAWFDGKPSIIISQGHLNRGEMRKQRYNLDDLMLQMREQGIDNLQDVEYAILESTGKLTVFLKEDSSQGGQAQQGGQQSGGMLDIASSADISAGGGSEDGNDSSDQRGASARGSAASSSSSQSSSSQDENQVLRFPEQIHFTTLPLPLIMDGRVMDENLDQIEKTRFWLKNQIQEHGVYDFKDVFFCSIDHRGRMFLDKKDALR</sequence>
<organism evidence="10 11">
    <name type="scientific">Paenibacillus aquistagni</name>
    <dbReference type="NCBI Taxonomy" id="1852522"/>
    <lineage>
        <taxon>Bacteria</taxon>
        <taxon>Bacillati</taxon>
        <taxon>Bacillota</taxon>
        <taxon>Bacilli</taxon>
        <taxon>Bacillales</taxon>
        <taxon>Paenibacillaceae</taxon>
        <taxon>Paenibacillus</taxon>
    </lineage>
</organism>
<evidence type="ECO:0000256" key="2">
    <source>
        <dbReference type="ARBA" id="ARBA00006448"/>
    </source>
</evidence>
<dbReference type="PANTHER" id="PTHR34582:SF6">
    <property type="entry name" value="UPF0702 TRANSMEMBRANE PROTEIN YCAP"/>
    <property type="match status" value="1"/>
</dbReference>
<comment type="subcellular location">
    <subcellularLocation>
        <location evidence="1">Cell membrane</location>
        <topology evidence="1">Multi-pass membrane protein</topology>
    </subcellularLocation>
</comment>
<comment type="similarity">
    <text evidence="2">Belongs to the UPF0702 family.</text>
</comment>
<feature type="domain" description="YetF C-terminal" evidence="9">
    <location>
        <begin position="81"/>
        <end position="274"/>
    </location>
</feature>
<name>A0A1X7I271_9BACL</name>
<feature type="transmembrane region" description="Helical" evidence="8">
    <location>
        <begin position="32"/>
        <end position="51"/>
    </location>
</feature>
<reference evidence="10 11" key="1">
    <citation type="submission" date="2017-04" db="EMBL/GenBank/DDBJ databases">
        <authorList>
            <person name="Afonso C.L."/>
            <person name="Miller P.J."/>
            <person name="Scott M.A."/>
            <person name="Spackman E."/>
            <person name="Goraichik I."/>
            <person name="Dimitrov K.M."/>
            <person name="Suarez D.L."/>
            <person name="Swayne D.E."/>
        </authorList>
    </citation>
    <scope>NUCLEOTIDE SEQUENCE [LARGE SCALE GENOMIC DNA]</scope>
    <source>
        <strain evidence="10 11">11</strain>
    </source>
</reference>
<accession>A0A1X7I271</accession>
<evidence type="ECO:0000256" key="1">
    <source>
        <dbReference type="ARBA" id="ARBA00004651"/>
    </source>
</evidence>
<dbReference type="Proteomes" id="UP000193834">
    <property type="component" value="Unassembled WGS sequence"/>
</dbReference>